<evidence type="ECO:0000313" key="1">
    <source>
        <dbReference type="EMBL" id="MDE8649513.1"/>
    </source>
</evidence>
<evidence type="ECO:0000313" key="2">
    <source>
        <dbReference type="Proteomes" id="UP001217325"/>
    </source>
</evidence>
<sequence length="215" mass="23311">MPSFGGLPEGVVVDGGGGYSASVDDLGGCAVQSSWPADYLGCGVAFVLPAGRRASRYFSWDRCVTPRMGSFDPVFTQLLDTPVSEESAALILRTFESTWSVYGILADTHGHVPVRDRYDRLWILVEVAGRLRSRRTFIHDHPHIGDSPDVYGLIDVDSRAILHARDLIEAHGPLRVDPSPAAVLTPLRTDTTDAANLPTCTSQASFDVTRLDCPT</sequence>
<accession>A0AAW6LUE4</accession>
<comment type="caution">
    <text evidence="1">The sequence shown here is derived from an EMBL/GenBank/DDBJ whole genome shotgun (WGS) entry which is preliminary data.</text>
</comment>
<organism evidence="1 2">
    <name type="scientific">Rhodococcus qingshengii</name>
    <dbReference type="NCBI Taxonomy" id="334542"/>
    <lineage>
        <taxon>Bacteria</taxon>
        <taxon>Bacillati</taxon>
        <taxon>Actinomycetota</taxon>
        <taxon>Actinomycetes</taxon>
        <taxon>Mycobacteriales</taxon>
        <taxon>Nocardiaceae</taxon>
        <taxon>Rhodococcus</taxon>
        <taxon>Rhodococcus erythropolis group</taxon>
    </lineage>
</organism>
<dbReference type="RefSeq" id="WP_275232930.1">
    <property type="nucleotide sequence ID" value="NZ_JARDXE010000028.1"/>
</dbReference>
<gene>
    <name evidence="1" type="ORF">PXH69_31550</name>
</gene>
<reference evidence="1" key="1">
    <citation type="submission" date="2023-02" db="EMBL/GenBank/DDBJ databases">
        <title>A novel hydrolase synthesized by Rhodococcus erythropolis HQ is responsible for the detoxification of Zearalenone.</title>
        <authorList>
            <person name="Hu J."/>
            <person name="Xu J."/>
        </authorList>
    </citation>
    <scope>NUCLEOTIDE SEQUENCE</scope>
    <source>
        <strain evidence="1">HQ</strain>
    </source>
</reference>
<dbReference type="EMBL" id="JARDXE010000028">
    <property type="protein sequence ID" value="MDE8649513.1"/>
    <property type="molecule type" value="Genomic_DNA"/>
</dbReference>
<proteinExistence type="predicted"/>
<evidence type="ECO:0008006" key="3">
    <source>
        <dbReference type="Google" id="ProtNLM"/>
    </source>
</evidence>
<protein>
    <recommendedName>
        <fullName evidence="3">Transposase</fullName>
    </recommendedName>
</protein>
<dbReference type="AlphaFoldDB" id="A0AAW6LUE4"/>
<name>A0AAW6LUE4_RHOSG</name>
<dbReference type="Proteomes" id="UP001217325">
    <property type="component" value="Unassembled WGS sequence"/>
</dbReference>